<dbReference type="EMBL" id="CP042469">
    <property type="protein sequence ID" value="QOX65718.1"/>
    <property type="molecule type" value="Genomic_DNA"/>
</dbReference>
<name>A0ACD1AHD9_9FIRM</name>
<evidence type="ECO:0000313" key="1">
    <source>
        <dbReference type="EMBL" id="QOX65718.1"/>
    </source>
</evidence>
<reference evidence="1" key="1">
    <citation type="submission" date="2019-08" db="EMBL/GenBank/DDBJ databases">
        <title>Genome sequence of Clostridiales bacterium MT110.</title>
        <authorList>
            <person name="Cao J."/>
        </authorList>
    </citation>
    <scope>NUCLEOTIDE SEQUENCE</scope>
    <source>
        <strain evidence="1">MT110</strain>
    </source>
</reference>
<gene>
    <name evidence="1" type="ORF">FRZ06_21390</name>
</gene>
<proteinExistence type="predicted"/>
<sequence>MHRILIADDDTEIAALISDSLRDEGFETEMVYTGNDAFRALKENKDYALVILDIMLPEMDGLTICRKIRDEISCPILLVTAKNRSIDTILGLEMGADDYIKKPFVVDELISRVKAHLRREQRKDLIPVTSLLKAGSITLYPERFETWLEDEKVELTPREFQLLAYLIENKGRVLSKSQIFDAVWGEHYGDINTVTVNIKNLRSKIDPQNNHIITVWGVGYKFLV</sequence>
<organism evidence="1 2">
    <name type="scientific">Anoxybacterium hadale</name>
    <dbReference type="NCBI Taxonomy" id="3408580"/>
    <lineage>
        <taxon>Bacteria</taxon>
        <taxon>Bacillati</taxon>
        <taxon>Bacillota</taxon>
        <taxon>Clostridia</taxon>
        <taxon>Peptostreptococcales</taxon>
        <taxon>Anaerovoracaceae</taxon>
        <taxon>Anoxybacterium</taxon>
    </lineage>
</organism>
<accession>A0ACD1AHD9</accession>
<protein>
    <submittedName>
        <fullName evidence="1">Response regulator transcription factor</fullName>
    </submittedName>
</protein>
<dbReference type="Proteomes" id="UP000594014">
    <property type="component" value="Chromosome"/>
</dbReference>
<evidence type="ECO:0000313" key="2">
    <source>
        <dbReference type="Proteomes" id="UP000594014"/>
    </source>
</evidence>
<keyword evidence="2" id="KW-1185">Reference proteome</keyword>